<dbReference type="RefSeq" id="WP_210002205.1">
    <property type="nucleotide sequence ID" value="NZ_BAAAJY010000004.1"/>
</dbReference>
<proteinExistence type="inferred from homology"/>
<reference evidence="9 10" key="1">
    <citation type="submission" date="2021-03" db="EMBL/GenBank/DDBJ databases">
        <title>Sequencing the genomes of 1000 actinobacteria strains.</title>
        <authorList>
            <person name="Klenk H.-P."/>
        </authorList>
    </citation>
    <scope>NUCLEOTIDE SEQUENCE [LARGE SCALE GENOMIC DNA]</scope>
    <source>
        <strain evidence="9 10">DSM 15797</strain>
    </source>
</reference>
<keyword evidence="4 7" id="KW-0812">Transmembrane</keyword>
<comment type="similarity">
    <text evidence="2">Belongs to the DedA family.</text>
</comment>
<dbReference type="Proteomes" id="UP001296993">
    <property type="component" value="Unassembled WGS sequence"/>
</dbReference>
<evidence type="ECO:0000256" key="3">
    <source>
        <dbReference type="ARBA" id="ARBA00022475"/>
    </source>
</evidence>
<feature type="transmembrane region" description="Helical" evidence="7">
    <location>
        <begin position="18"/>
        <end position="36"/>
    </location>
</feature>
<organism evidence="9 10">
    <name type="scientific">Paeniglutamicibacter kerguelensis</name>
    <dbReference type="NCBI Taxonomy" id="254788"/>
    <lineage>
        <taxon>Bacteria</taxon>
        <taxon>Bacillati</taxon>
        <taxon>Actinomycetota</taxon>
        <taxon>Actinomycetes</taxon>
        <taxon>Micrococcales</taxon>
        <taxon>Micrococcaceae</taxon>
        <taxon>Paeniglutamicibacter</taxon>
    </lineage>
</organism>
<keyword evidence="6 7" id="KW-0472">Membrane</keyword>
<evidence type="ECO:0000259" key="8">
    <source>
        <dbReference type="Pfam" id="PF09335"/>
    </source>
</evidence>
<evidence type="ECO:0000313" key="9">
    <source>
        <dbReference type="EMBL" id="MBP2388526.1"/>
    </source>
</evidence>
<feature type="domain" description="VTT" evidence="8">
    <location>
        <begin position="36"/>
        <end position="161"/>
    </location>
</feature>
<dbReference type="PANTHER" id="PTHR42709:SF6">
    <property type="entry name" value="UNDECAPRENYL PHOSPHATE TRANSPORTER A"/>
    <property type="match status" value="1"/>
</dbReference>
<evidence type="ECO:0000256" key="6">
    <source>
        <dbReference type="ARBA" id="ARBA00023136"/>
    </source>
</evidence>
<feature type="transmembrane region" description="Helical" evidence="7">
    <location>
        <begin position="140"/>
        <end position="159"/>
    </location>
</feature>
<dbReference type="PANTHER" id="PTHR42709">
    <property type="entry name" value="ALKALINE PHOSPHATASE LIKE PROTEIN"/>
    <property type="match status" value="1"/>
</dbReference>
<keyword evidence="5 7" id="KW-1133">Transmembrane helix</keyword>
<evidence type="ECO:0000256" key="5">
    <source>
        <dbReference type="ARBA" id="ARBA00022989"/>
    </source>
</evidence>
<feature type="transmembrane region" description="Helical" evidence="7">
    <location>
        <begin position="57"/>
        <end position="78"/>
    </location>
</feature>
<dbReference type="Pfam" id="PF09335">
    <property type="entry name" value="VTT_dom"/>
    <property type="match status" value="1"/>
</dbReference>
<evidence type="ECO:0000256" key="1">
    <source>
        <dbReference type="ARBA" id="ARBA00004651"/>
    </source>
</evidence>
<dbReference type="EMBL" id="JAGIOF010000004">
    <property type="protein sequence ID" value="MBP2388526.1"/>
    <property type="molecule type" value="Genomic_DNA"/>
</dbReference>
<accession>A0ABS4XJL4</accession>
<comment type="caution">
    <text evidence="9">The sequence shown here is derived from an EMBL/GenBank/DDBJ whole genome shotgun (WGS) entry which is preliminary data.</text>
</comment>
<gene>
    <name evidence="9" type="ORF">JOF47_004099</name>
</gene>
<evidence type="ECO:0000313" key="10">
    <source>
        <dbReference type="Proteomes" id="UP001296993"/>
    </source>
</evidence>
<evidence type="ECO:0000256" key="2">
    <source>
        <dbReference type="ARBA" id="ARBA00010792"/>
    </source>
</evidence>
<dbReference type="InterPro" id="IPR051311">
    <property type="entry name" value="DedA_domain"/>
</dbReference>
<protein>
    <submittedName>
        <fullName evidence="9">Membrane protein DedA with SNARE-associated domain</fullName>
    </submittedName>
</protein>
<sequence length="201" mass="21219">MESTLGDLLDSLLAGGDWFYPVLFVLVALDALVPPIPSEVLAMGTGPMAAAGLLNPVAAVAVCAGACFTGDVALYVLFKHGGRHLARYRWGRWLHLNMTRLMLKLGTGGTYASLLGMRFLPGGRSASMAAAGISRITWRVFAPLAAAGAVLWAIWMLLLGRLSASVTGFPVWASTIVGMIFGTLVGIVLAGALAMYRRRRG</sequence>
<dbReference type="InterPro" id="IPR032816">
    <property type="entry name" value="VTT_dom"/>
</dbReference>
<evidence type="ECO:0000256" key="4">
    <source>
        <dbReference type="ARBA" id="ARBA00022692"/>
    </source>
</evidence>
<keyword evidence="3" id="KW-1003">Cell membrane</keyword>
<keyword evidence="10" id="KW-1185">Reference proteome</keyword>
<evidence type="ECO:0000256" key="7">
    <source>
        <dbReference type="SAM" id="Phobius"/>
    </source>
</evidence>
<comment type="subcellular location">
    <subcellularLocation>
        <location evidence="1">Cell membrane</location>
        <topology evidence="1">Multi-pass membrane protein</topology>
    </subcellularLocation>
</comment>
<feature type="transmembrane region" description="Helical" evidence="7">
    <location>
        <begin position="171"/>
        <end position="196"/>
    </location>
</feature>
<name>A0ABS4XJL4_9MICC</name>